<sequence length="224" mass="25264">MASGTDNWSSQTDIFEISSSTAATYPEFAELCNALYERELHVLATQGPTQLPLLRRRLQGLPHHIRRAAYFLARNNAPIDVDSHNASWQAKPAAKCPAHRSEPDKTAQWYSRYSEYGLVVPVHVQSIEGDHIELDSVDMLQAAEHKLHANKHGWFHMDGEPVDPPAPNTVRCRLLRPSKPIMTAACCGHTWNHKGRSSPRALSLREMLLSGNINWKTFRLTPTR</sequence>
<protein>
    <submittedName>
        <fullName evidence="1">Uncharacterized protein</fullName>
    </submittedName>
</protein>
<reference evidence="2" key="1">
    <citation type="submission" date="2023-07" db="EMBL/GenBank/DDBJ databases">
        <title>Study on multiphase classification of strain Alteromonas salexigens isolated from the Yellow Sea.</title>
        <authorList>
            <person name="Sun L."/>
        </authorList>
    </citation>
    <scope>NUCLEOTIDE SEQUENCE [LARGE SCALE GENOMIC DNA]</scope>
    <source>
        <strain evidence="2">ASW11-19</strain>
    </source>
</reference>
<proteinExistence type="predicted"/>
<dbReference type="RefSeq" id="WP_262993940.1">
    <property type="nucleotide sequence ID" value="NZ_JAOTJC010000008.1"/>
</dbReference>
<accession>A0ABT2VNH6</accession>
<comment type="caution">
    <text evidence="1">The sequence shown here is derived from an EMBL/GenBank/DDBJ whole genome shotgun (WGS) entry which is preliminary data.</text>
</comment>
<name>A0ABT2VNH6_9ALTE</name>
<organism evidence="1 2">
    <name type="scientific">Alteromonas salexigens</name>
    <dbReference type="NCBI Taxonomy" id="2982530"/>
    <lineage>
        <taxon>Bacteria</taxon>
        <taxon>Pseudomonadati</taxon>
        <taxon>Pseudomonadota</taxon>
        <taxon>Gammaproteobacteria</taxon>
        <taxon>Alteromonadales</taxon>
        <taxon>Alteromonadaceae</taxon>
        <taxon>Alteromonas/Salinimonas group</taxon>
        <taxon>Alteromonas</taxon>
    </lineage>
</organism>
<evidence type="ECO:0000313" key="2">
    <source>
        <dbReference type="Proteomes" id="UP001209257"/>
    </source>
</evidence>
<gene>
    <name evidence="1" type="ORF">OCL06_09625</name>
</gene>
<dbReference type="Proteomes" id="UP001209257">
    <property type="component" value="Unassembled WGS sequence"/>
</dbReference>
<evidence type="ECO:0000313" key="1">
    <source>
        <dbReference type="EMBL" id="MCU7554857.1"/>
    </source>
</evidence>
<keyword evidence="2" id="KW-1185">Reference proteome</keyword>
<dbReference type="EMBL" id="JAOTJC010000008">
    <property type="protein sequence ID" value="MCU7554857.1"/>
    <property type="molecule type" value="Genomic_DNA"/>
</dbReference>